<dbReference type="PRINTS" id="PR00119">
    <property type="entry name" value="CATATPASE"/>
</dbReference>
<evidence type="ECO:0000256" key="11">
    <source>
        <dbReference type="SAM" id="Phobius"/>
    </source>
</evidence>
<dbReference type="SUPFAM" id="SSF81653">
    <property type="entry name" value="Calcium ATPase, transduction domain A"/>
    <property type="match status" value="1"/>
</dbReference>
<accession>A0ABM7WU35</accession>
<feature type="transmembrane region" description="Helical" evidence="11">
    <location>
        <begin position="843"/>
        <end position="861"/>
    </location>
</feature>
<keyword evidence="3" id="KW-1003">Cell membrane</keyword>
<feature type="transmembrane region" description="Helical" evidence="11">
    <location>
        <begin position="296"/>
        <end position="321"/>
    </location>
</feature>
<feature type="region of interest" description="Disordered" evidence="10">
    <location>
        <begin position="1"/>
        <end position="31"/>
    </location>
</feature>
<dbReference type="InterPro" id="IPR008250">
    <property type="entry name" value="ATPase_P-typ_transduc_dom_A_sf"/>
</dbReference>
<reference evidence="14" key="1">
    <citation type="journal article" date="2022" name="Int. J. Syst. Evol. Microbiol.">
        <title>Anaeromyxobacter oryzae sp. nov., Anaeromyxobacter diazotrophicus sp. nov. and Anaeromyxobacter paludicola sp. nov., isolated from paddy soils.</title>
        <authorList>
            <person name="Itoh H."/>
            <person name="Xu Z."/>
            <person name="Mise K."/>
            <person name="Masuda Y."/>
            <person name="Ushijima N."/>
            <person name="Hayakawa C."/>
            <person name="Shiratori Y."/>
            <person name="Senoo K."/>
        </authorList>
    </citation>
    <scope>NUCLEOTIDE SEQUENCE [LARGE SCALE GENOMIC DNA]</scope>
    <source>
        <strain evidence="14">Red232</strain>
    </source>
</reference>
<dbReference type="Pfam" id="PF00689">
    <property type="entry name" value="Cation_ATPase_C"/>
    <property type="match status" value="1"/>
</dbReference>
<evidence type="ECO:0000256" key="9">
    <source>
        <dbReference type="ARBA" id="ARBA00023136"/>
    </source>
</evidence>
<keyword evidence="4 11" id="KW-0812">Transmembrane</keyword>
<dbReference type="InterPro" id="IPR059000">
    <property type="entry name" value="ATPase_P-type_domA"/>
</dbReference>
<feature type="transmembrane region" description="Helical" evidence="11">
    <location>
        <begin position="873"/>
        <end position="892"/>
    </location>
</feature>
<evidence type="ECO:0000256" key="6">
    <source>
        <dbReference type="ARBA" id="ARBA00022840"/>
    </source>
</evidence>
<dbReference type="InterPro" id="IPR023214">
    <property type="entry name" value="HAD_sf"/>
</dbReference>
<evidence type="ECO:0000256" key="7">
    <source>
        <dbReference type="ARBA" id="ARBA00022967"/>
    </source>
</evidence>
<dbReference type="PANTHER" id="PTHR43294">
    <property type="entry name" value="SODIUM/POTASSIUM-TRANSPORTING ATPASE SUBUNIT ALPHA"/>
    <property type="match status" value="1"/>
</dbReference>
<protein>
    <submittedName>
        <fullName evidence="13">ATPase</fullName>
    </submittedName>
</protein>
<evidence type="ECO:0000313" key="13">
    <source>
        <dbReference type="EMBL" id="BDG03004.1"/>
    </source>
</evidence>
<dbReference type="InterPro" id="IPR044492">
    <property type="entry name" value="P_typ_ATPase_HD_dom"/>
</dbReference>
<dbReference type="Pfam" id="PF00690">
    <property type="entry name" value="Cation_ATPase_N"/>
    <property type="match status" value="1"/>
</dbReference>
<feature type="transmembrane region" description="Helical" evidence="11">
    <location>
        <begin position="725"/>
        <end position="745"/>
    </location>
</feature>
<dbReference type="SMART" id="SM00831">
    <property type="entry name" value="Cation_ATPase_N"/>
    <property type="match status" value="1"/>
</dbReference>
<dbReference type="InterPro" id="IPR018303">
    <property type="entry name" value="ATPase_P-typ_P_site"/>
</dbReference>
<feature type="transmembrane region" description="Helical" evidence="11">
    <location>
        <begin position="815"/>
        <end position="837"/>
    </location>
</feature>
<dbReference type="Gene3D" id="3.40.1110.10">
    <property type="entry name" value="Calcium-transporting ATPase, cytoplasmic domain N"/>
    <property type="match status" value="1"/>
</dbReference>
<keyword evidence="14" id="KW-1185">Reference proteome</keyword>
<keyword evidence="9 11" id="KW-0472">Membrane</keyword>
<comment type="similarity">
    <text evidence="2">Belongs to the cation transport ATPase (P-type) (TC 3.A.3) family. Type IIA subfamily.</text>
</comment>
<dbReference type="Proteomes" id="UP001162891">
    <property type="component" value="Chromosome"/>
</dbReference>
<dbReference type="InterPro" id="IPR050510">
    <property type="entry name" value="Cation_transp_ATPase_P-type"/>
</dbReference>
<feature type="domain" description="Cation-transporting P-type ATPase N-terminal" evidence="12">
    <location>
        <begin position="29"/>
        <end position="102"/>
    </location>
</feature>
<feature type="transmembrane region" description="Helical" evidence="11">
    <location>
        <begin position="105"/>
        <end position="122"/>
    </location>
</feature>
<dbReference type="InterPro" id="IPR006068">
    <property type="entry name" value="ATPase_P-typ_cation-transptr_C"/>
</dbReference>
<feature type="transmembrane region" description="Helical" evidence="11">
    <location>
        <begin position="787"/>
        <end position="808"/>
    </location>
</feature>
<dbReference type="SFLD" id="SFLDG00002">
    <property type="entry name" value="C1.7:_P-type_atpase_like"/>
    <property type="match status" value="1"/>
</dbReference>
<dbReference type="InterPro" id="IPR001757">
    <property type="entry name" value="P_typ_ATPase"/>
</dbReference>
<evidence type="ECO:0000313" key="14">
    <source>
        <dbReference type="Proteomes" id="UP001162891"/>
    </source>
</evidence>
<evidence type="ECO:0000256" key="3">
    <source>
        <dbReference type="ARBA" id="ARBA00022475"/>
    </source>
</evidence>
<dbReference type="SFLD" id="SFLDS00003">
    <property type="entry name" value="Haloacid_Dehalogenase"/>
    <property type="match status" value="1"/>
</dbReference>
<evidence type="ECO:0000256" key="5">
    <source>
        <dbReference type="ARBA" id="ARBA00022741"/>
    </source>
</evidence>
<dbReference type="Gene3D" id="3.40.50.1000">
    <property type="entry name" value="HAD superfamily/HAD-like"/>
    <property type="match status" value="1"/>
</dbReference>
<dbReference type="SUPFAM" id="SSF81665">
    <property type="entry name" value="Calcium ATPase, transmembrane domain M"/>
    <property type="match status" value="1"/>
</dbReference>
<evidence type="ECO:0000256" key="1">
    <source>
        <dbReference type="ARBA" id="ARBA00004651"/>
    </source>
</evidence>
<organism evidence="13 14">
    <name type="scientific">Anaeromyxobacter oryzae</name>
    <dbReference type="NCBI Taxonomy" id="2918170"/>
    <lineage>
        <taxon>Bacteria</taxon>
        <taxon>Pseudomonadati</taxon>
        <taxon>Myxococcota</taxon>
        <taxon>Myxococcia</taxon>
        <taxon>Myxococcales</taxon>
        <taxon>Cystobacterineae</taxon>
        <taxon>Anaeromyxobacteraceae</taxon>
        <taxon>Anaeromyxobacter</taxon>
    </lineage>
</organism>
<dbReference type="InterPro" id="IPR023298">
    <property type="entry name" value="ATPase_P-typ_TM_dom_sf"/>
</dbReference>
<feature type="compositionally biased region" description="Low complexity" evidence="10">
    <location>
        <begin position="22"/>
        <end position="31"/>
    </location>
</feature>
<proteinExistence type="inferred from homology"/>
<dbReference type="SFLD" id="SFLDF00027">
    <property type="entry name" value="p-type_atpase"/>
    <property type="match status" value="1"/>
</dbReference>
<dbReference type="NCBIfam" id="TIGR01494">
    <property type="entry name" value="ATPase_P-type"/>
    <property type="match status" value="2"/>
</dbReference>
<dbReference type="PRINTS" id="PR00121">
    <property type="entry name" value="NAKATPASE"/>
</dbReference>
<keyword evidence="8 11" id="KW-1133">Transmembrane helix</keyword>
<keyword evidence="5" id="KW-0547">Nucleotide-binding</keyword>
<dbReference type="SUPFAM" id="SSF81660">
    <property type="entry name" value="Metal cation-transporting ATPase, ATP-binding domain N"/>
    <property type="match status" value="1"/>
</dbReference>
<evidence type="ECO:0000259" key="12">
    <source>
        <dbReference type="SMART" id="SM00831"/>
    </source>
</evidence>
<dbReference type="Pfam" id="PF13246">
    <property type="entry name" value="Cation_ATPase"/>
    <property type="match status" value="1"/>
</dbReference>
<dbReference type="PANTHER" id="PTHR43294:SF21">
    <property type="entry name" value="CATION TRANSPORTING ATPASE"/>
    <property type="match status" value="1"/>
</dbReference>
<dbReference type="InterPro" id="IPR004014">
    <property type="entry name" value="ATPase_P-typ_cation-transptr_N"/>
</dbReference>
<feature type="transmembrane region" description="Helical" evidence="11">
    <location>
        <begin position="270"/>
        <end position="290"/>
    </location>
</feature>
<dbReference type="EMBL" id="AP025591">
    <property type="protein sequence ID" value="BDG03004.1"/>
    <property type="molecule type" value="Genomic_DNA"/>
</dbReference>
<dbReference type="RefSeq" id="WP_248360682.1">
    <property type="nucleotide sequence ID" value="NZ_AP025591.1"/>
</dbReference>
<dbReference type="InterPro" id="IPR036412">
    <property type="entry name" value="HAD-like_sf"/>
</dbReference>
<dbReference type="Gene3D" id="1.20.1110.10">
    <property type="entry name" value="Calcium-transporting ATPase, transmembrane domain"/>
    <property type="match status" value="1"/>
</dbReference>
<dbReference type="Gene3D" id="2.70.150.10">
    <property type="entry name" value="Calcium-transporting ATPase, cytoplasmic transduction domain A"/>
    <property type="match status" value="1"/>
</dbReference>
<dbReference type="SUPFAM" id="SSF56784">
    <property type="entry name" value="HAD-like"/>
    <property type="match status" value="1"/>
</dbReference>
<feature type="transmembrane region" description="Helical" evidence="11">
    <location>
        <begin position="78"/>
        <end position="99"/>
    </location>
</feature>
<comment type="subcellular location">
    <subcellularLocation>
        <location evidence="1">Cell membrane</location>
        <topology evidence="1">Multi-pass membrane protein</topology>
    </subcellularLocation>
</comment>
<keyword evidence="6" id="KW-0067">ATP-binding</keyword>
<keyword evidence="7" id="KW-1278">Translocase</keyword>
<evidence type="ECO:0000256" key="8">
    <source>
        <dbReference type="ARBA" id="ARBA00022989"/>
    </source>
</evidence>
<dbReference type="Pfam" id="PF00122">
    <property type="entry name" value="E1-E2_ATPase"/>
    <property type="match status" value="1"/>
</dbReference>
<feature type="transmembrane region" description="Helical" evidence="11">
    <location>
        <begin position="912"/>
        <end position="931"/>
    </location>
</feature>
<evidence type="ECO:0000256" key="2">
    <source>
        <dbReference type="ARBA" id="ARBA00005675"/>
    </source>
</evidence>
<gene>
    <name evidence="13" type="ORF">AMOR_20000</name>
</gene>
<dbReference type="PROSITE" id="PS00154">
    <property type="entry name" value="ATPASE_E1_E2"/>
    <property type="match status" value="1"/>
</dbReference>
<name>A0ABM7WU35_9BACT</name>
<evidence type="ECO:0000256" key="10">
    <source>
        <dbReference type="SAM" id="MobiDB-lite"/>
    </source>
</evidence>
<sequence length="949" mass="97063">MPRGATSAERGAAPGPDRRGASTDAPATASLALPAPDVAAALGTREGGLTEREAGARLASIGRNELPPPRRRSGARRALAQVTHPMAILLWAAAGLSFASAMPQLGWAIVLVVVVNGAVGAWQEHRGDRALAALEALMPRRARVLRGGGPREVAAAEVVPGDVLVLAEGDRVVADARIVQATLLRLDVSLLTGESLPVDRDALPCLAPRAVADASCAAPAGATVVTGRARAVVFATGPRTELGRIARLATATRRAPSTLELQVARIVRTVTALAVGMGVAVFALLHVFGAPLWESLLFAIGIIVANVPEGLLPAITITLAANVQRMARRHALVSRLSAVETLGAVDVICTDKTGTLTENALSVERVWTPGPAGRGGPAGSDGPADAGAAGRRLLAAAALANDAHVGPTGGSADPIDRALLAAAAAARLEPAALRRACPRLAEAPFDARRRRMSVVVRAGPPLAATTAGPVAIVKGAPLAVLERCTRVADGAGVRAMDDAGRAEVLEVHDALAARGLRLVAVAIREDGGALAGRDADAVERDLTLLGLVALADPPRAGVGAALAACARAGVRVTIVTGDHGLTARAVAEAVGLWTAGWRVVDGSALEALAEPALEALLEASAGLVFARVTPEQKLRLVRAYQRLGHVVAVTGDGVNDAPALHAANVGVAMGRAGTDVARAAADVVLLDDDFSTIVAAVEGGRTTFANVRKFLAYVLTSNVPEIAPFLAMVVLHVPPALGILQILAIDLGTDMLPALALGAEPPEPGLMAGPPRARGRRVLDVQLLLRAYGWLGVVEAAACLAAFFAVWWRAGYGLGALQAVTPALLAHAAPAAVAATYREATSAALAAIVCCQVGNVLACRSERTSALRLARPGRLLAAGIAVEVALLLAIVYLPPLQAMFGTAPLPGAAWPWLLACAPATLLADEVGKGIVRGVSRLRRGRVPRRGPER</sequence>
<evidence type="ECO:0000256" key="4">
    <source>
        <dbReference type="ARBA" id="ARBA00022692"/>
    </source>
</evidence>
<dbReference type="InterPro" id="IPR023299">
    <property type="entry name" value="ATPase_P-typ_cyto_dom_N"/>
</dbReference>